<sequence length="318" mass="36397">MTTTFTMDLHSHVIEKKVKAKDYWKNVEQKKIDVMAITEHAHFDIRKAFERVAKEKPRDKILVPGVELNTDIGHVLCYGPDERVYDHKELFEFEVPIETCVEHAKQDNLVLSCAHPWGYTQDSAAFLIGPKKLMKLIRKYPIGIEAYNGMVGHLSDIMYESGWIRRPNNFLGFLQKNRVTRKIGIGSVGEKLQKSLDRLVYSYLNRITASVELGESASFITAGSDGHSADRLGEGMLKIKSQTELNTPEDILDLVVHHKQDVVWCGVGVREVRPGVLEKISPQKIKRMELVDGLKYLAMRKIRERVIADRKKREQPHP</sequence>
<gene>
    <name evidence="1" type="ORF">J4215_04460</name>
</gene>
<dbReference type="SUPFAM" id="SSF89550">
    <property type="entry name" value="PHP domain-like"/>
    <property type="match status" value="1"/>
</dbReference>
<organism evidence="1 2">
    <name type="scientific">Candidatus Iainarchaeum sp</name>
    <dbReference type="NCBI Taxonomy" id="3101447"/>
    <lineage>
        <taxon>Archaea</taxon>
        <taxon>Candidatus Iainarchaeota</taxon>
        <taxon>Candidatus Iainarchaeia</taxon>
        <taxon>Candidatus Iainarchaeales</taxon>
        <taxon>Candidatus Iainarchaeaceae</taxon>
        <taxon>Candidatus Iainarchaeum</taxon>
    </lineage>
</organism>
<evidence type="ECO:0008006" key="3">
    <source>
        <dbReference type="Google" id="ProtNLM"/>
    </source>
</evidence>
<reference evidence="1" key="1">
    <citation type="submission" date="2021-03" db="EMBL/GenBank/DDBJ databases">
        <authorList>
            <person name="Jaffe A."/>
        </authorList>
    </citation>
    <scope>NUCLEOTIDE SEQUENCE</scope>
    <source>
        <strain evidence="1">RIFCSPLOWO2_01_FULL_AR10_48_17</strain>
    </source>
</reference>
<reference evidence="1" key="2">
    <citation type="submission" date="2021-05" db="EMBL/GenBank/DDBJ databases">
        <title>Protein family content uncovers lineage relationships and bacterial pathway maintenance mechanisms in DPANN archaea.</title>
        <authorList>
            <person name="Castelle C.J."/>
            <person name="Meheust R."/>
            <person name="Jaffe A.L."/>
            <person name="Seitz K."/>
            <person name="Gong X."/>
            <person name="Baker B.J."/>
            <person name="Banfield J.F."/>
        </authorList>
    </citation>
    <scope>NUCLEOTIDE SEQUENCE</scope>
    <source>
        <strain evidence="1">RIFCSPLOWO2_01_FULL_AR10_48_17</strain>
    </source>
</reference>
<evidence type="ECO:0000313" key="1">
    <source>
        <dbReference type="EMBL" id="MBS3061806.1"/>
    </source>
</evidence>
<dbReference type="Gene3D" id="3.20.20.140">
    <property type="entry name" value="Metal-dependent hydrolases"/>
    <property type="match status" value="1"/>
</dbReference>
<comment type="caution">
    <text evidence="1">The sequence shown here is derived from an EMBL/GenBank/DDBJ whole genome shotgun (WGS) entry which is preliminary data.</text>
</comment>
<name>A0A8T4LFZ2_9ARCH</name>
<protein>
    <recommendedName>
        <fullName evidence="3">PHP domain-containing protein</fullName>
    </recommendedName>
</protein>
<dbReference type="InterPro" id="IPR016195">
    <property type="entry name" value="Pol/histidinol_Pase-like"/>
</dbReference>
<dbReference type="AlphaFoldDB" id="A0A8T4LFZ2"/>
<proteinExistence type="predicted"/>
<accession>A0A8T4LFZ2</accession>
<dbReference type="EMBL" id="JAGVWC010000010">
    <property type="protein sequence ID" value="MBS3061806.1"/>
    <property type="molecule type" value="Genomic_DNA"/>
</dbReference>
<evidence type="ECO:0000313" key="2">
    <source>
        <dbReference type="Proteomes" id="UP000675968"/>
    </source>
</evidence>
<dbReference type="Proteomes" id="UP000675968">
    <property type="component" value="Unassembled WGS sequence"/>
</dbReference>